<gene>
    <name evidence="1" type="ORF">THICB1_100232</name>
</gene>
<protein>
    <submittedName>
        <fullName evidence="1">Uncharacterized protein</fullName>
    </submittedName>
</protein>
<evidence type="ECO:0000313" key="2">
    <source>
        <dbReference type="Proteomes" id="UP000078599"/>
    </source>
</evidence>
<evidence type="ECO:0000313" key="1">
    <source>
        <dbReference type="EMBL" id="CQR26711.1"/>
    </source>
</evidence>
<proteinExistence type="predicted"/>
<dbReference type="Proteomes" id="UP000078599">
    <property type="component" value="Unassembled WGS sequence"/>
</dbReference>
<reference evidence="1 2" key="1">
    <citation type="submission" date="2015-03" db="EMBL/GenBank/DDBJ databases">
        <authorList>
            <person name="Regsiter A."/>
            <person name="william w."/>
        </authorList>
    </citation>
    <scope>NUCLEOTIDE SEQUENCE [LARGE SCALE GENOMIC DNA]</scope>
    <source>
        <strain evidence="1 2">CB1</strain>
    </source>
</reference>
<name>A0ABP1YXK8_THIA3</name>
<organism evidence="1 2">
    <name type="scientific">Thiomonas arsenitoxydans (strain DSM 22701 / CIP 110005 / 3As)</name>
    <dbReference type="NCBI Taxonomy" id="426114"/>
    <lineage>
        <taxon>Bacteria</taxon>
        <taxon>Pseudomonadati</taxon>
        <taxon>Pseudomonadota</taxon>
        <taxon>Betaproteobacteria</taxon>
        <taxon>Burkholderiales</taxon>
        <taxon>Thiomonas</taxon>
    </lineage>
</organism>
<keyword evidence="2" id="KW-1185">Reference proteome</keyword>
<comment type="caution">
    <text evidence="1">The sequence shown here is derived from an EMBL/GenBank/DDBJ whole genome shotgun (WGS) entry which is preliminary data.</text>
</comment>
<dbReference type="EMBL" id="CTRI01000002">
    <property type="protein sequence ID" value="CQR26711.1"/>
    <property type="molecule type" value="Genomic_DNA"/>
</dbReference>
<accession>A0ABP1YXK8</accession>
<sequence length="72" mass="7790">MPPRARLAQYLLGPCLPSEPPIGATESSGFFNTMRDRTRNVAAKQGLFVLLREHPGPPAIAGEHQNIAVHTS</sequence>